<dbReference type="Proteomes" id="UP000192582">
    <property type="component" value="Unassembled WGS sequence"/>
</dbReference>
<dbReference type="InterPro" id="IPR058782">
    <property type="entry name" value="GIY_YIG_3"/>
</dbReference>
<evidence type="ECO:0000259" key="1">
    <source>
        <dbReference type="Pfam" id="PF26468"/>
    </source>
</evidence>
<reference evidence="2 3" key="1">
    <citation type="submission" date="2017-04" db="EMBL/GenBank/DDBJ databases">
        <authorList>
            <person name="Afonso C.L."/>
            <person name="Miller P.J."/>
            <person name="Scott M.A."/>
            <person name="Spackman E."/>
            <person name="Goraichik I."/>
            <person name="Dimitrov K.M."/>
            <person name="Suarez D.L."/>
            <person name="Swayne D.E."/>
        </authorList>
    </citation>
    <scope>NUCLEOTIDE SEQUENCE [LARGE SCALE GENOMIC DNA]</scope>
    <source>
        <strain evidence="2 3">KR-140</strain>
    </source>
</reference>
<dbReference type="Pfam" id="PF26468">
    <property type="entry name" value="GIY_YIG_3"/>
    <property type="match status" value="1"/>
</dbReference>
<evidence type="ECO:0000313" key="2">
    <source>
        <dbReference type="EMBL" id="SMB85151.1"/>
    </source>
</evidence>
<dbReference type="AlphaFoldDB" id="A0A1W1UWI7"/>
<proteinExistence type="predicted"/>
<dbReference type="RefSeq" id="WP_212648304.1">
    <property type="nucleotide sequence ID" value="NZ_FWWU01000008.1"/>
</dbReference>
<dbReference type="EMBL" id="FWWU01000008">
    <property type="protein sequence ID" value="SMB85151.1"/>
    <property type="molecule type" value="Genomic_DNA"/>
</dbReference>
<feature type="domain" description="GIY-YIG" evidence="1">
    <location>
        <begin position="5"/>
        <end position="230"/>
    </location>
</feature>
<gene>
    <name evidence="2" type="ORF">SAMN00790413_03286</name>
</gene>
<organism evidence="2 3">
    <name type="scientific">Deinococcus hopiensis KR-140</name>
    <dbReference type="NCBI Taxonomy" id="695939"/>
    <lineage>
        <taxon>Bacteria</taxon>
        <taxon>Thermotogati</taxon>
        <taxon>Deinococcota</taxon>
        <taxon>Deinococci</taxon>
        <taxon>Deinococcales</taxon>
        <taxon>Deinococcaceae</taxon>
        <taxon>Deinococcus</taxon>
    </lineage>
</organism>
<keyword evidence="3" id="KW-1185">Reference proteome</keyword>
<evidence type="ECO:0000313" key="3">
    <source>
        <dbReference type="Proteomes" id="UP000192582"/>
    </source>
</evidence>
<protein>
    <recommendedName>
        <fullName evidence="1">GIY-YIG domain-containing protein</fullName>
    </recommendedName>
</protein>
<dbReference type="STRING" id="695939.SAMN00790413_03286"/>
<accession>A0A1W1UWI7</accession>
<sequence length="233" mass="25713">MNATEQTQAIRHFYTLLDDLEQRLGGRRLLKDCTSKGWPHRGVYFFFEPGEQRTVTGEGARVVRIGTHAVSANSKTSLWNRLSQHKGKVRDGGGNHRGSIFRSHVGSALLARDGLTLATWGIGSSAGQTVKQAEHEHEQRVSQTLGQFGVLWLSVGDAPGKDSERAFVEQNAIALLNNVNAGTDPGSETWLGRQAQAPAIRRSALWNVRHVDDRVDPEFLSVFERLVRGHDAV</sequence>
<name>A0A1W1UWI7_9DEIO</name>